<evidence type="ECO:0000313" key="3">
    <source>
        <dbReference type="EMBL" id="KAG2484278.1"/>
    </source>
</evidence>
<organism evidence="3 4">
    <name type="scientific">Edaphochlamys debaryana</name>
    <dbReference type="NCBI Taxonomy" id="47281"/>
    <lineage>
        <taxon>Eukaryota</taxon>
        <taxon>Viridiplantae</taxon>
        <taxon>Chlorophyta</taxon>
        <taxon>core chlorophytes</taxon>
        <taxon>Chlorophyceae</taxon>
        <taxon>CS clade</taxon>
        <taxon>Chlamydomonadales</taxon>
        <taxon>Chlamydomonadales incertae sedis</taxon>
        <taxon>Edaphochlamys</taxon>
    </lineage>
</organism>
<evidence type="ECO:0000313" key="4">
    <source>
        <dbReference type="Proteomes" id="UP000612055"/>
    </source>
</evidence>
<dbReference type="Pfam" id="PF00069">
    <property type="entry name" value="Pkinase"/>
    <property type="match status" value="1"/>
</dbReference>
<protein>
    <recommendedName>
        <fullName evidence="2">Protein kinase domain-containing protein</fullName>
    </recommendedName>
</protein>
<dbReference type="InterPro" id="IPR008271">
    <property type="entry name" value="Ser/Thr_kinase_AS"/>
</dbReference>
<dbReference type="Proteomes" id="UP000612055">
    <property type="component" value="Unassembled WGS sequence"/>
</dbReference>
<dbReference type="SMART" id="SM00220">
    <property type="entry name" value="S_TKc"/>
    <property type="match status" value="1"/>
</dbReference>
<dbReference type="InterPro" id="IPR000719">
    <property type="entry name" value="Prot_kinase_dom"/>
</dbReference>
<dbReference type="Gene3D" id="1.10.510.10">
    <property type="entry name" value="Transferase(Phosphotransferase) domain 1"/>
    <property type="match status" value="1"/>
</dbReference>
<dbReference type="InterPro" id="IPR011009">
    <property type="entry name" value="Kinase-like_dom_sf"/>
</dbReference>
<dbReference type="PROSITE" id="PS00108">
    <property type="entry name" value="PROTEIN_KINASE_ST"/>
    <property type="match status" value="1"/>
</dbReference>
<sequence>MAELGRVLGVGGIGAVYRAGDQLAIKIIRSAQSRDVDQAREAGMLQAVGDCSAVVNYHGELAWSPGQTGLLLELCQGSLTDVLSKRQGQRLAGLEAQRCAVMLINALAQVQARGIVHQDIKPGNLLLAGDGSFKLCDFNLSRFEGQPRGGGGTPLYFSPALLRRTAVPTCSRGSDSDTADEEVEVEDDEGYAADWWALGVTLFQVLYGAQTWPFSRLNVGHLAAASELQERLGDVAAAVQQRRLFFRRVPGVPAAAKALIQGLLHPEPSRRFSLLEVLAGDWPEEAAFSGVAAAHPALAADMGRLMALRKLCRMTPGELRCLGEGGAMWAPVPSPLQRMSGRLLQRLWSGRSAAATPGVADADDLSSPHDQAAAAAIAALALPQSPALGSGGSPGGSWRLRGVGLIPRSAGGVRAAAARAAAAAPPTLLTPDRRLALAGGGRSGLGPGPLPPAFVDRTAEVNVAQLRAAVEGAAPPPSCPQRSLGQVQGVEVLDEMQRLMRARLQRKEQQRAQRASTMSLEALPPAGPCTPFAAAQLPAHRHCSPNAALPARGPCAAVPALPGPAEVRAAAQCRAKENPAFERGSKGAVHYGMYDTRGTSYCGMSVPPPPSSGSRAYDWLAATAELMGGSLAIVRISANGPSAVPSPAGPPAPVLLMPPQGGPCEQVPLCQEGGGGWQPISPQPWDHSAARCSPCAPPVPPPAAQPRCSQPPEQPPPLASRRQRAQAHRQYRQCPLPLLTPAASGDGASDSPGRKGSSDGGLTSLFSLDLGTLEGPAMGHVEASQPSQGASSEASVATVAVVEAGAALAAALEAAGREQGAGGCAQGPAAEEEDLGERPTWGSAVAGASCGGGRPAQCSQRADCAAMSHATSSGGGVGKVAAVANGGHRQGPSAWLRMLLCAGALQRGHGGTSGD</sequence>
<dbReference type="OrthoDB" id="1668230at2759"/>
<proteinExistence type="predicted"/>
<dbReference type="SUPFAM" id="SSF56112">
    <property type="entry name" value="Protein kinase-like (PK-like)"/>
    <property type="match status" value="1"/>
</dbReference>
<dbReference type="GO" id="GO:0005524">
    <property type="term" value="F:ATP binding"/>
    <property type="evidence" value="ECO:0007669"/>
    <property type="project" value="InterPro"/>
</dbReference>
<feature type="domain" description="Protein kinase" evidence="2">
    <location>
        <begin position="2"/>
        <end position="298"/>
    </location>
</feature>
<feature type="compositionally biased region" description="Pro residues" evidence="1">
    <location>
        <begin position="695"/>
        <end position="704"/>
    </location>
</feature>
<dbReference type="PROSITE" id="PS50011">
    <property type="entry name" value="PROTEIN_KINASE_DOM"/>
    <property type="match status" value="1"/>
</dbReference>
<reference evidence="3" key="1">
    <citation type="journal article" date="2020" name="bioRxiv">
        <title>Comparative genomics of Chlamydomonas.</title>
        <authorList>
            <person name="Craig R.J."/>
            <person name="Hasan A.R."/>
            <person name="Ness R.W."/>
            <person name="Keightley P.D."/>
        </authorList>
    </citation>
    <scope>NUCLEOTIDE SEQUENCE</scope>
    <source>
        <strain evidence="3">CCAP 11/70</strain>
    </source>
</reference>
<dbReference type="PANTHER" id="PTHR44167">
    <property type="entry name" value="OVARIAN-SPECIFIC SERINE/THREONINE-PROTEIN KINASE LOK-RELATED"/>
    <property type="match status" value="1"/>
</dbReference>
<feature type="compositionally biased region" description="Basic residues" evidence="1">
    <location>
        <begin position="721"/>
        <end position="731"/>
    </location>
</feature>
<feature type="region of interest" description="Disordered" evidence="1">
    <location>
        <begin position="666"/>
        <end position="767"/>
    </location>
</feature>
<dbReference type="AlphaFoldDB" id="A0A835XHN4"/>
<dbReference type="EMBL" id="JAEHOE010000153">
    <property type="protein sequence ID" value="KAG2484278.1"/>
    <property type="molecule type" value="Genomic_DNA"/>
</dbReference>
<evidence type="ECO:0000259" key="2">
    <source>
        <dbReference type="PROSITE" id="PS50011"/>
    </source>
</evidence>
<dbReference type="GO" id="GO:0004674">
    <property type="term" value="F:protein serine/threonine kinase activity"/>
    <property type="evidence" value="ECO:0007669"/>
    <property type="project" value="TreeGrafter"/>
</dbReference>
<dbReference type="PANTHER" id="PTHR44167:SF18">
    <property type="entry name" value="PROTEIN KINASE DOMAIN-CONTAINING PROTEIN"/>
    <property type="match status" value="1"/>
</dbReference>
<feature type="region of interest" description="Disordered" evidence="1">
    <location>
        <begin position="819"/>
        <end position="842"/>
    </location>
</feature>
<evidence type="ECO:0000256" key="1">
    <source>
        <dbReference type="SAM" id="MobiDB-lite"/>
    </source>
</evidence>
<dbReference type="GO" id="GO:0005737">
    <property type="term" value="C:cytoplasm"/>
    <property type="evidence" value="ECO:0007669"/>
    <property type="project" value="TreeGrafter"/>
</dbReference>
<keyword evidence="4" id="KW-1185">Reference proteome</keyword>
<name>A0A835XHN4_9CHLO</name>
<comment type="caution">
    <text evidence="3">The sequence shown here is derived from an EMBL/GenBank/DDBJ whole genome shotgun (WGS) entry which is preliminary data.</text>
</comment>
<dbReference type="GO" id="GO:0005634">
    <property type="term" value="C:nucleus"/>
    <property type="evidence" value="ECO:0007669"/>
    <property type="project" value="TreeGrafter"/>
</dbReference>
<gene>
    <name evidence="3" type="ORF">HYH03_016922</name>
</gene>
<accession>A0A835XHN4</accession>
<dbReference type="GO" id="GO:0044773">
    <property type="term" value="P:mitotic DNA damage checkpoint signaling"/>
    <property type="evidence" value="ECO:0007669"/>
    <property type="project" value="TreeGrafter"/>
</dbReference>